<feature type="non-terminal residue" evidence="2">
    <location>
        <position position="79"/>
    </location>
</feature>
<keyword evidence="3" id="KW-1185">Reference proteome</keyword>
<feature type="region of interest" description="Disordered" evidence="1">
    <location>
        <begin position="1"/>
        <end position="68"/>
    </location>
</feature>
<evidence type="ECO:0000256" key="1">
    <source>
        <dbReference type="SAM" id="MobiDB-lite"/>
    </source>
</evidence>
<dbReference type="GeneID" id="25915456"/>
<reference evidence="2 3" key="1">
    <citation type="submission" date="2011-02" db="EMBL/GenBank/DDBJ databases">
        <title>The Genome Sequence of Sphaeroforma arctica JP610.</title>
        <authorList>
            <consortium name="The Broad Institute Genome Sequencing Platform"/>
            <person name="Russ C."/>
            <person name="Cuomo C."/>
            <person name="Young S.K."/>
            <person name="Zeng Q."/>
            <person name="Gargeya S."/>
            <person name="Alvarado L."/>
            <person name="Berlin A."/>
            <person name="Chapman S.B."/>
            <person name="Chen Z."/>
            <person name="Freedman E."/>
            <person name="Gellesch M."/>
            <person name="Goldberg J."/>
            <person name="Griggs A."/>
            <person name="Gujja S."/>
            <person name="Heilman E."/>
            <person name="Heiman D."/>
            <person name="Howarth C."/>
            <person name="Mehta T."/>
            <person name="Neiman D."/>
            <person name="Pearson M."/>
            <person name="Roberts A."/>
            <person name="Saif S."/>
            <person name="Shea T."/>
            <person name="Shenoy N."/>
            <person name="Sisk P."/>
            <person name="Stolte C."/>
            <person name="Sykes S."/>
            <person name="White J."/>
            <person name="Yandava C."/>
            <person name="Burger G."/>
            <person name="Gray M.W."/>
            <person name="Holland P.W.H."/>
            <person name="King N."/>
            <person name="Lang F.B.F."/>
            <person name="Roger A.J."/>
            <person name="Ruiz-Trillo I."/>
            <person name="Haas B."/>
            <person name="Nusbaum C."/>
            <person name="Birren B."/>
        </authorList>
    </citation>
    <scope>NUCLEOTIDE SEQUENCE [LARGE SCALE GENOMIC DNA]</scope>
    <source>
        <strain evidence="2 3">JP610</strain>
    </source>
</reference>
<feature type="non-terminal residue" evidence="2">
    <location>
        <position position="1"/>
    </location>
</feature>
<evidence type="ECO:0000313" key="2">
    <source>
        <dbReference type="EMBL" id="KNC72490.1"/>
    </source>
</evidence>
<protein>
    <submittedName>
        <fullName evidence="2">Uncharacterized protein</fullName>
    </submittedName>
</protein>
<dbReference type="AlphaFoldDB" id="A0A0L0F6Z7"/>
<gene>
    <name evidence="2" type="ORF">SARC_14952</name>
</gene>
<accession>A0A0L0F6Z7</accession>
<dbReference type="RefSeq" id="XP_014146392.1">
    <property type="nucleotide sequence ID" value="XM_014290917.1"/>
</dbReference>
<sequence length="79" mass="8032">AAKHAAKQESANTPAAAKAQGATNGPPASRTAQPPPKATRANTSAAQTRPISAGENETPAKKTMTRSVQDVQAQAILQD</sequence>
<dbReference type="EMBL" id="KQ246956">
    <property type="protein sequence ID" value="KNC72490.1"/>
    <property type="molecule type" value="Genomic_DNA"/>
</dbReference>
<name>A0A0L0F6Z7_9EUKA</name>
<proteinExistence type="predicted"/>
<evidence type="ECO:0000313" key="3">
    <source>
        <dbReference type="Proteomes" id="UP000054560"/>
    </source>
</evidence>
<feature type="compositionally biased region" description="Polar residues" evidence="1">
    <location>
        <begin position="40"/>
        <end position="50"/>
    </location>
</feature>
<organism evidence="2 3">
    <name type="scientific">Sphaeroforma arctica JP610</name>
    <dbReference type="NCBI Taxonomy" id="667725"/>
    <lineage>
        <taxon>Eukaryota</taxon>
        <taxon>Ichthyosporea</taxon>
        <taxon>Ichthyophonida</taxon>
        <taxon>Sphaeroforma</taxon>
    </lineage>
</organism>
<dbReference type="Proteomes" id="UP000054560">
    <property type="component" value="Unassembled WGS sequence"/>
</dbReference>